<dbReference type="GO" id="GO:0008757">
    <property type="term" value="F:S-adenosylmethionine-dependent methyltransferase activity"/>
    <property type="evidence" value="ECO:0007669"/>
    <property type="project" value="InterPro"/>
</dbReference>
<dbReference type="PANTHER" id="PTHR44942">
    <property type="entry name" value="METHYLTRANSF_11 DOMAIN-CONTAINING PROTEIN"/>
    <property type="match status" value="1"/>
</dbReference>
<dbReference type="Proteomes" id="UP001152607">
    <property type="component" value="Unassembled WGS sequence"/>
</dbReference>
<evidence type="ECO:0000256" key="3">
    <source>
        <dbReference type="ARBA" id="ARBA00022679"/>
    </source>
</evidence>
<feature type="domain" description="Methyltransferase type 11" evidence="4">
    <location>
        <begin position="50"/>
        <end position="141"/>
    </location>
</feature>
<dbReference type="InterPro" id="IPR013216">
    <property type="entry name" value="Methyltransf_11"/>
</dbReference>
<keyword evidence="2" id="KW-0489">Methyltransferase</keyword>
<dbReference type="CDD" id="cd02440">
    <property type="entry name" value="AdoMet_MTases"/>
    <property type="match status" value="1"/>
</dbReference>
<gene>
    <name evidence="5" type="ORF">PDIGIT_LOCUS14664</name>
</gene>
<dbReference type="EMBL" id="CAOQHR010000012">
    <property type="protein sequence ID" value="CAI6341467.1"/>
    <property type="molecule type" value="Genomic_DNA"/>
</dbReference>
<evidence type="ECO:0000256" key="2">
    <source>
        <dbReference type="ARBA" id="ARBA00022603"/>
    </source>
</evidence>
<dbReference type="GO" id="GO:0032259">
    <property type="term" value="P:methylation"/>
    <property type="evidence" value="ECO:0007669"/>
    <property type="project" value="UniProtKB-KW"/>
</dbReference>
<dbReference type="InterPro" id="IPR051052">
    <property type="entry name" value="Diverse_substrate_MTase"/>
</dbReference>
<dbReference type="InterPro" id="IPR029063">
    <property type="entry name" value="SAM-dependent_MTases_sf"/>
</dbReference>
<sequence>MVEPQLSQKAVEGFAQAALYDQHRPSYPDEAVTALLEAAKLIGLDAASLVDLAAGTGKFTEALAARPERFRTLAVEPHAQMREQLARKNLDDVTVAEGYSTAIPAASETIDAVFVAQAFHWFANRESLHEIHRVLKPLGVLGLIWNAEDCTSWPHFFFSLPNRPFNHHHMFIAAAHTINSISSTLFHLFPSLSF</sequence>
<dbReference type="PANTHER" id="PTHR44942:SF4">
    <property type="entry name" value="METHYLTRANSFERASE TYPE 11 DOMAIN-CONTAINING PROTEIN"/>
    <property type="match status" value="1"/>
</dbReference>
<name>A0A9W4XZ63_9PLEO</name>
<evidence type="ECO:0000256" key="1">
    <source>
        <dbReference type="ARBA" id="ARBA00008361"/>
    </source>
</evidence>
<dbReference type="SUPFAM" id="SSF53335">
    <property type="entry name" value="S-adenosyl-L-methionine-dependent methyltransferases"/>
    <property type="match status" value="1"/>
</dbReference>
<proteinExistence type="inferred from homology"/>
<evidence type="ECO:0000313" key="6">
    <source>
        <dbReference type="Proteomes" id="UP001152607"/>
    </source>
</evidence>
<dbReference type="AlphaFoldDB" id="A0A9W4XZ63"/>
<organism evidence="5 6">
    <name type="scientific">Periconia digitata</name>
    <dbReference type="NCBI Taxonomy" id="1303443"/>
    <lineage>
        <taxon>Eukaryota</taxon>
        <taxon>Fungi</taxon>
        <taxon>Dikarya</taxon>
        <taxon>Ascomycota</taxon>
        <taxon>Pezizomycotina</taxon>
        <taxon>Dothideomycetes</taxon>
        <taxon>Pleosporomycetidae</taxon>
        <taxon>Pleosporales</taxon>
        <taxon>Massarineae</taxon>
        <taxon>Periconiaceae</taxon>
        <taxon>Periconia</taxon>
    </lineage>
</organism>
<comment type="similarity">
    <text evidence="1">Belongs to the methyltransferase superfamily.</text>
</comment>
<reference evidence="5" key="1">
    <citation type="submission" date="2023-01" db="EMBL/GenBank/DDBJ databases">
        <authorList>
            <person name="Van Ghelder C."/>
            <person name="Rancurel C."/>
        </authorList>
    </citation>
    <scope>NUCLEOTIDE SEQUENCE</scope>
    <source>
        <strain evidence="5">CNCM I-4278</strain>
    </source>
</reference>
<protein>
    <recommendedName>
        <fullName evidence="4">Methyltransferase type 11 domain-containing protein</fullName>
    </recommendedName>
</protein>
<evidence type="ECO:0000259" key="4">
    <source>
        <dbReference type="Pfam" id="PF08241"/>
    </source>
</evidence>
<dbReference type="Gene3D" id="3.40.50.150">
    <property type="entry name" value="Vaccinia Virus protein VP39"/>
    <property type="match status" value="1"/>
</dbReference>
<evidence type="ECO:0000313" key="5">
    <source>
        <dbReference type="EMBL" id="CAI6341467.1"/>
    </source>
</evidence>
<keyword evidence="6" id="KW-1185">Reference proteome</keyword>
<dbReference type="Pfam" id="PF08241">
    <property type="entry name" value="Methyltransf_11"/>
    <property type="match status" value="1"/>
</dbReference>
<keyword evidence="3" id="KW-0808">Transferase</keyword>
<comment type="caution">
    <text evidence="5">The sequence shown here is derived from an EMBL/GenBank/DDBJ whole genome shotgun (WGS) entry which is preliminary data.</text>
</comment>
<accession>A0A9W4XZ63</accession>
<dbReference type="OrthoDB" id="10027013at2759"/>